<feature type="transmembrane region" description="Helical" evidence="2">
    <location>
        <begin position="37"/>
        <end position="56"/>
    </location>
</feature>
<sequence>MANGGNRPIAPVRKLVGAVLGTVATFVILFGLGMTSWAIVALGVALLVLAIALATVRAGGRTWVIGEGHVHSVSEPPTQYAFGRCELQLVIDAPGLPPRSKKIIDPRVPVAKWPAPGQTLPIRVALDDQRHVRVLWDEVPTHAETAAVVADLPPEYADAEPVEEVLIRQEAPPWAGRTPEDDLRDPYGDPYAGPPAEPVVPPAERETVVVHQVPGGPKVVEGTLVDPPSSDLPRRAATPTPRPPAEEAFDPPGGTRFDQPADPYDPVVDAPRTGEPYSPPADAPEPPPARAFRVPSPADPLDPLDLPLDDPPPPRTDEAVTPEGLDEAIFGEAAGDPPIAGVGLTLLVTDLSRSLAFYRDLGFTEVDRGSGNAVLASGATRLVLREVTEAAPVSRRLVHVNLEVDDIETAYARLRESGVRFTYAPRVVNRGTKLEVWAAAFRDPDGHGIALTQWRERAEA</sequence>
<dbReference type="SUPFAM" id="SSF54593">
    <property type="entry name" value="Glyoxalase/Bleomycin resistance protein/Dihydroxybiphenyl dioxygenase"/>
    <property type="match status" value="1"/>
</dbReference>
<organism evidence="4 5">
    <name type="scientific">Micromonospora thermarum</name>
    <dbReference type="NCBI Taxonomy" id="2720024"/>
    <lineage>
        <taxon>Bacteria</taxon>
        <taxon>Bacillati</taxon>
        <taxon>Actinomycetota</taxon>
        <taxon>Actinomycetes</taxon>
        <taxon>Micromonosporales</taxon>
        <taxon>Micromonosporaceae</taxon>
        <taxon>Micromonospora</taxon>
    </lineage>
</organism>
<feature type="region of interest" description="Disordered" evidence="1">
    <location>
        <begin position="214"/>
        <end position="318"/>
    </location>
</feature>
<dbReference type="InterPro" id="IPR037523">
    <property type="entry name" value="VOC_core"/>
</dbReference>
<feature type="compositionally biased region" description="Pro residues" evidence="1">
    <location>
        <begin position="277"/>
        <end position="289"/>
    </location>
</feature>
<feature type="region of interest" description="Disordered" evidence="1">
    <location>
        <begin position="167"/>
        <end position="200"/>
    </location>
</feature>
<keyword evidence="2" id="KW-0812">Transmembrane</keyword>
<accession>A0ABX0ZFH3</accession>
<feature type="compositionally biased region" description="Low complexity" evidence="1">
    <location>
        <begin position="258"/>
        <end position="271"/>
    </location>
</feature>
<feature type="domain" description="VOC" evidence="3">
    <location>
        <begin position="338"/>
        <end position="454"/>
    </location>
</feature>
<feature type="compositionally biased region" description="Basic and acidic residues" evidence="1">
    <location>
        <begin position="178"/>
        <end position="187"/>
    </location>
</feature>
<comment type="caution">
    <text evidence="4">The sequence shown here is derived from an EMBL/GenBank/DDBJ whole genome shotgun (WGS) entry which is preliminary data.</text>
</comment>
<protein>
    <submittedName>
        <fullName evidence="4">VOC family protein</fullName>
    </submittedName>
</protein>
<dbReference type="InterPro" id="IPR004360">
    <property type="entry name" value="Glyas_Fos-R_dOase_dom"/>
</dbReference>
<keyword evidence="2" id="KW-0472">Membrane</keyword>
<proteinExistence type="predicted"/>
<dbReference type="CDD" id="cd06587">
    <property type="entry name" value="VOC"/>
    <property type="match status" value="1"/>
</dbReference>
<keyword evidence="2" id="KW-1133">Transmembrane helix</keyword>
<dbReference type="Gene3D" id="3.10.180.10">
    <property type="entry name" value="2,3-Dihydroxybiphenyl 1,2-Dioxygenase, domain 1"/>
    <property type="match status" value="1"/>
</dbReference>
<evidence type="ECO:0000256" key="1">
    <source>
        <dbReference type="SAM" id="MobiDB-lite"/>
    </source>
</evidence>
<dbReference type="EMBL" id="JAATEO010000028">
    <property type="protein sequence ID" value="NJP34718.1"/>
    <property type="molecule type" value="Genomic_DNA"/>
</dbReference>
<dbReference type="RefSeq" id="WP_168003073.1">
    <property type="nucleotide sequence ID" value="NZ_JAATEO010000028.1"/>
</dbReference>
<gene>
    <name evidence="4" type="ORF">HCJ94_22730</name>
</gene>
<evidence type="ECO:0000313" key="4">
    <source>
        <dbReference type="EMBL" id="NJP34718.1"/>
    </source>
</evidence>
<dbReference type="PROSITE" id="PS51819">
    <property type="entry name" value="VOC"/>
    <property type="match status" value="1"/>
</dbReference>
<keyword evidence="5" id="KW-1185">Reference proteome</keyword>
<feature type="transmembrane region" description="Helical" evidence="2">
    <location>
        <begin position="12"/>
        <end position="31"/>
    </location>
</feature>
<evidence type="ECO:0000259" key="3">
    <source>
        <dbReference type="PROSITE" id="PS51819"/>
    </source>
</evidence>
<reference evidence="4 5" key="1">
    <citation type="submission" date="2020-03" db="EMBL/GenBank/DDBJ databases">
        <title>WGS of actinomycetes isolated from Thailand.</title>
        <authorList>
            <person name="Thawai C."/>
        </authorList>
    </citation>
    <scope>NUCLEOTIDE SEQUENCE [LARGE SCALE GENOMIC DNA]</scope>
    <source>
        <strain evidence="4 5">HSS6-12</strain>
    </source>
</reference>
<evidence type="ECO:0000313" key="5">
    <source>
        <dbReference type="Proteomes" id="UP000783871"/>
    </source>
</evidence>
<dbReference type="Pfam" id="PF00903">
    <property type="entry name" value="Glyoxalase"/>
    <property type="match status" value="1"/>
</dbReference>
<evidence type="ECO:0000256" key="2">
    <source>
        <dbReference type="SAM" id="Phobius"/>
    </source>
</evidence>
<dbReference type="InterPro" id="IPR029068">
    <property type="entry name" value="Glyas_Bleomycin-R_OHBP_Dase"/>
</dbReference>
<name>A0ABX0ZFH3_9ACTN</name>
<dbReference type="Proteomes" id="UP000783871">
    <property type="component" value="Unassembled WGS sequence"/>
</dbReference>